<evidence type="ECO:0008006" key="3">
    <source>
        <dbReference type="Google" id="ProtNLM"/>
    </source>
</evidence>
<dbReference type="PANTHER" id="PTHR34222:SF94">
    <property type="entry name" value="CCHC-TYPE DOMAIN-CONTAINING PROTEIN"/>
    <property type="match status" value="1"/>
</dbReference>
<organism evidence="1 2">
    <name type="scientific">Lithospermum erythrorhizon</name>
    <name type="common">Purple gromwell</name>
    <name type="synonym">Lithospermum officinale var. erythrorhizon</name>
    <dbReference type="NCBI Taxonomy" id="34254"/>
    <lineage>
        <taxon>Eukaryota</taxon>
        <taxon>Viridiplantae</taxon>
        <taxon>Streptophyta</taxon>
        <taxon>Embryophyta</taxon>
        <taxon>Tracheophyta</taxon>
        <taxon>Spermatophyta</taxon>
        <taxon>Magnoliopsida</taxon>
        <taxon>eudicotyledons</taxon>
        <taxon>Gunneridae</taxon>
        <taxon>Pentapetalae</taxon>
        <taxon>asterids</taxon>
        <taxon>lamiids</taxon>
        <taxon>Boraginales</taxon>
        <taxon>Boraginaceae</taxon>
        <taxon>Boraginoideae</taxon>
        <taxon>Lithospermeae</taxon>
        <taxon>Lithospermum</taxon>
    </lineage>
</organism>
<dbReference type="AlphaFoldDB" id="A0AAV3NIA7"/>
<keyword evidence="2" id="KW-1185">Reference proteome</keyword>
<evidence type="ECO:0000313" key="2">
    <source>
        <dbReference type="Proteomes" id="UP001454036"/>
    </source>
</evidence>
<accession>A0AAV3NIA7</accession>
<reference evidence="1 2" key="1">
    <citation type="submission" date="2024-01" db="EMBL/GenBank/DDBJ databases">
        <title>The complete chloroplast genome sequence of Lithospermum erythrorhizon: insights into the phylogenetic relationship among Boraginaceae species and the maternal lineages of purple gromwells.</title>
        <authorList>
            <person name="Okada T."/>
            <person name="Watanabe K."/>
        </authorList>
    </citation>
    <scope>NUCLEOTIDE SEQUENCE [LARGE SCALE GENOMIC DNA]</scope>
</reference>
<evidence type="ECO:0000313" key="1">
    <source>
        <dbReference type="EMBL" id="GAA0139059.1"/>
    </source>
</evidence>
<dbReference type="PANTHER" id="PTHR34222">
    <property type="entry name" value="GAG_PRE-INTEGRS DOMAIN-CONTAINING PROTEIN"/>
    <property type="match status" value="1"/>
</dbReference>
<gene>
    <name evidence="1" type="ORF">LIER_00682</name>
</gene>
<proteinExistence type="predicted"/>
<name>A0AAV3NIA7_LITER</name>
<dbReference type="Proteomes" id="UP001454036">
    <property type="component" value="Unassembled WGS sequence"/>
</dbReference>
<protein>
    <recommendedName>
        <fullName evidence="3">Competence protein ComFB</fullName>
    </recommendedName>
</protein>
<comment type="caution">
    <text evidence="1">The sequence shown here is derived from an EMBL/GenBank/DDBJ whole genome shotgun (WGS) entry which is preliminary data.</text>
</comment>
<sequence length="118" mass="13479">MSIKDYYNTLVGLYNELSRLKPLHHCTCGNCSCDIAPKFASDREEEKFHQFLVGVDDELYSTVRSNLLSRVPVPSLDEAYQVFTHDEKSGGIARNKVDEVDVHAFAIQPERPKTRFVM</sequence>
<dbReference type="EMBL" id="BAABME010000054">
    <property type="protein sequence ID" value="GAA0139059.1"/>
    <property type="molecule type" value="Genomic_DNA"/>
</dbReference>